<evidence type="ECO:0000313" key="8">
    <source>
        <dbReference type="Proteomes" id="UP001212841"/>
    </source>
</evidence>
<dbReference type="FunFam" id="1.10.4160.10:FF:000001">
    <property type="entry name" value="Uracil permease, putative"/>
    <property type="match status" value="1"/>
</dbReference>
<dbReference type="GO" id="GO:0005886">
    <property type="term" value="C:plasma membrane"/>
    <property type="evidence" value="ECO:0007669"/>
    <property type="project" value="TreeGrafter"/>
</dbReference>
<dbReference type="NCBIfam" id="TIGR00800">
    <property type="entry name" value="ncs1"/>
    <property type="match status" value="1"/>
</dbReference>
<dbReference type="AlphaFoldDB" id="A0AAD5SIK6"/>
<evidence type="ECO:0008006" key="9">
    <source>
        <dbReference type="Google" id="ProtNLM"/>
    </source>
</evidence>
<comment type="caution">
    <text evidence="7">The sequence shown here is derived from an EMBL/GenBank/DDBJ whole genome shotgun (WGS) entry which is preliminary data.</text>
</comment>
<feature type="transmembrane region" description="Helical" evidence="6">
    <location>
        <begin position="177"/>
        <end position="196"/>
    </location>
</feature>
<dbReference type="PANTHER" id="PTHR30618">
    <property type="entry name" value="NCS1 FAMILY PURINE/PYRIMIDINE TRANSPORTER"/>
    <property type="match status" value="1"/>
</dbReference>
<evidence type="ECO:0000256" key="5">
    <source>
        <dbReference type="ARBA" id="ARBA00023136"/>
    </source>
</evidence>
<sequence length="565" mass="62862">MATTATRRSRSILDKLAVPDSEGYSVKELYLNNHDLKPVELERRTWRFINFLNFWMSDAFNINTWQISSAMIVAGLSWWQAWICVWVGYGLVALFVALNGRAGAVYHIGFPPYVRASFGIIGAYWPVFNRALMACVWYAVQAYLGGQCITLVLRTLAPSFATLTNTMSESSGTNTRDFIGFFLFWTLSLPALWFPVHKIRHLFTAKAIIVPLAGIGYMAWMIVKAKGIGPIISQPATISGTAWSWAMVNGIMSAINNFATLVVNDPDFSRFARKPSDAMWSQIIGIPVSFGFTSLIGILVSSSATVIYGETIWSPLDLLHRVLDEDPYAAGPRAAVFFIALAFSLAQLGVNIAANSISAGSDLTALFPRFINIRRGSYFCAALALLMQPWQLLSSANKFTSYLSAYSLFLSSIAGCMMTDYFIVRRGRLSVPDLYTFDKRGHYWYTAGINWRCIVAYLSGIIINIVGFVGDVSGKPIPIGALRIYQLAFFTGFGLSSIVYYVLCRIWPIPGMETSGWHEDLEYEPDMPRPRDEEMKVSVESGEMEAIGAKSDKDGIAEHKSYFSH</sequence>
<dbReference type="Pfam" id="PF02133">
    <property type="entry name" value="Transp_cyt_pur"/>
    <property type="match status" value="1"/>
</dbReference>
<reference evidence="7" key="1">
    <citation type="submission" date="2020-05" db="EMBL/GenBank/DDBJ databases">
        <title>Phylogenomic resolution of chytrid fungi.</title>
        <authorList>
            <person name="Stajich J.E."/>
            <person name="Amses K."/>
            <person name="Simmons R."/>
            <person name="Seto K."/>
            <person name="Myers J."/>
            <person name="Bonds A."/>
            <person name="Quandt C.A."/>
            <person name="Barry K."/>
            <person name="Liu P."/>
            <person name="Grigoriev I."/>
            <person name="Longcore J.E."/>
            <person name="James T.Y."/>
        </authorList>
    </citation>
    <scope>NUCLEOTIDE SEQUENCE</scope>
    <source>
        <strain evidence="7">JEL0318</strain>
    </source>
</reference>
<feature type="transmembrane region" description="Helical" evidence="6">
    <location>
        <begin position="405"/>
        <end position="424"/>
    </location>
</feature>
<dbReference type="CDD" id="cd11482">
    <property type="entry name" value="SLC-NCS1sbd_NRT1-like"/>
    <property type="match status" value="1"/>
</dbReference>
<feature type="transmembrane region" description="Helical" evidence="6">
    <location>
        <begin position="110"/>
        <end position="128"/>
    </location>
</feature>
<feature type="transmembrane region" description="Helical" evidence="6">
    <location>
        <begin position="375"/>
        <end position="393"/>
    </location>
</feature>
<feature type="transmembrane region" description="Helical" evidence="6">
    <location>
        <begin position="135"/>
        <end position="157"/>
    </location>
</feature>
<feature type="transmembrane region" description="Helical" evidence="6">
    <location>
        <begin position="334"/>
        <end position="354"/>
    </location>
</feature>
<evidence type="ECO:0000256" key="2">
    <source>
        <dbReference type="ARBA" id="ARBA00008974"/>
    </source>
</evidence>
<evidence type="ECO:0000256" key="1">
    <source>
        <dbReference type="ARBA" id="ARBA00004141"/>
    </source>
</evidence>
<feature type="transmembrane region" description="Helical" evidence="6">
    <location>
        <begin position="76"/>
        <end position="98"/>
    </location>
</feature>
<comment type="subcellular location">
    <subcellularLocation>
        <location evidence="1">Membrane</location>
        <topology evidence="1">Multi-pass membrane protein</topology>
    </subcellularLocation>
</comment>
<dbReference type="GO" id="GO:0015205">
    <property type="term" value="F:nucleobase transmembrane transporter activity"/>
    <property type="evidence" value="ECO:0007669"/>
    <property type="project" value="TreeGrafter"/>
</dbReference>
<dbReference type="PANTHER" id="PTHR30618:SF2">
    <property type="entry name" value="ALLANTOIN PERMEASE-RELATED"/>
    <property type="match status" value="1"/>
</dbReference>
<evidence type="ECO:0000313" key="7">
    <source>
        <dbReference type="EMBL" id="KAJ3055233.1"/>
    </source>
</evidence>
<gene>
    <name evidence="7" type="ORF">HK097_011116</name>
</gene>
<comment type="similarity">
    <text evidence="2">Belongs to the purine-cytosine permease (2.A.39) family.</text>
</comment>
<keyword evidence="8" id="KW-1185">Reference proteome</keyword>
<feature type="transmembrane region" description="Helical" evidence="6">
    <location>
        <begin position="203"/>
        <end position="223"/>
    </location>
</feature>
<keyword evidence="4 6" id="KW-1133">Transmembrane helix</keyword>
<dbReference type="InterPro" id="IPR012681">
    <property type="entry name" value="NCS1"/>
</dbReference>
<dbReference type="InterPro" id="IPR045225">
    <property type="entry name" value="Uracil/uridine/allantoin_perm"/>
</dbReference>
<feature type="transmembrane region" description="Helical" evidence="6">
    <location>
        <begin position="482"/>
        <end position="503"/>
    </location>
</feature>
<organism evidence="7 8">
    <name type="scientific">Rhizophlyctis rosea</name>
    <dbReference type="NCBI Taxonomy" id="64517"/>
    <lineage>
        <taxon>Eukaryota</taxon>
        <taxon>Fungi</taxon>
        <taxon>Fungi incertae sedis</taxon>
        <taxon>Chytridiomycota</taxon>
        <taxon>Chytridiomycota incertae sedis</taxon>
        <taxon>Chytridiomycetes</taxon>
        <taxon>Rhizophlyctidales</taxon>
        <taxon>Rhizophlyctidaceae</taxon>
        <taxon>Rhizophlyctis</taxon>
    </lineage>
</organism>
<dbReference type="InterPro" id="IPR001248">
    <property type="entry name" value="Pur-cyt_permease"/>
</dbReference>
<evidence type="ECO:0000256" key="4">
    <source>
        <dbReference type="ARBA" id="ARBA00022989"/>
    </source>
</evidence>
<dbReference type="Gene3D" id="1.10.4160.10">
    <property type="entry name" value="Hydantoin permease"/>
    <property type="match status" value="1"/>
</dbReference>
<keyword evidence="3 6" id="KW-0812">Transmembrane</keyword>
<dbReference type="EMBL" id="JADGJD010000089">
    <property type="protein sequence ID" value="KAJ3055233.1"/>
    <property type="molecule type" value="Genomic_DNA"/>
</dbReference>
<protein>
    <recommendedName>
        <fullName evidence="9">Uracil permease</fullName>
    </recommendedName>
</protein>
<feature type="transmembrane region" description="Helical" evidence="6">
    <location>
        <begin position="284"/>
        <end position="308"/>
    </location>
</feature>
<accession>A0AAD5SIK6</accession>
<feature type="transmembrane region" description="Helical" evidence="6">
    <location>
        <begin position="449"/>
        <end position="470"/>
    </location>
</feature>
<feature type="transmembrane region" description="Helical" evidence="6">
    <location>
        <begin position="243"/>
        <end position="263"/>
    </location>
</feature>
<evidence type="ECO:0000256" key="6">
    <source>
        <dbReference type="SAM" id="Phobius"/>
    </source>
</evidence>
<name>A0AAD5SIK6_9FUNG</name>
<proteinExistence type="inferred from homology"/>
<dbReference type="Proteomes" id="UP001212841">
    <property type="component" value="Unassembled WGS sequence"/>
</dbReference>
<keyword evidence="5 6" id="KW-0472">Membrane</keyword>
<evidence type="ECO:0000256" key="3">
    <source>
        <dbReference type="ARBA" id="ARBA00022692"/>
    </source>
</evidence>